<keyword evidence="4" id="KW-0862">Zinc</keyword>
<evidence type="ECO:0000256" key="2">
    <source>
        <dbReference type="ARBA" id="ARBA00008072"/>
    </source>
</evidence>
<evidence type="ECO:0000256" key="4">
    <source>
        <dbReference type="ARBA" id="ARBA00022833"/>
    </source>
</evidence>
<dbReference type="InterPro" id="IPR013149">
    <property type="entry name" value="ADH-like_C"/>
</dbReference>
<reference evidence="9" key="1">
    <citation type="journal article" date="2019" name="Int. J. Syst. Evol. Microbiol.">
        <title>The Global Catalogue of Microorganisms (GCM) 10K type strain sequencing project: providing services to taxonomists for standard genome sequencing and annotation.</title>
        <authorList>
            <consortium name="The Broad Institute Genomics Platform"/>
            <consortium name="The Broad Institute Genome Sequencing Center for Infectious Disease"/>
            <person name="Wu L."/>
            <person name="Ma J."/>
        </authorList>
    </citation>
    <scope>NUCLEOTIDE SEQUENCE [LARGE SCALE GENOMIC DNA]</scope>
    <source>
        <strain evidence="9">JCM 18514</strain>
    </source>
</reference>
<dbReference type="InterPro" id="IPR036291">
    <property type="entry name" value="NAD(P)-bd_dom_sf"/>
</dbReference>
<dbReference type="PANTHER" id="PTHR43161">
    <property type="entry name" value="SORBITOL DEHYDROGENASE"/>
    <property type="match status" value="1"/>
</dbReference>
<proteinExistence type="inferred from homology"/>
<dbReference type="SUPFAM" id="SSF51735">
    <property type="entry name" value="NAD(P)-binding Rossmann-fold domains"/>
    <property type="match status" value="1"/>
</dbReference>
<feature type="domain" description="Alcohol dehydrogenase-like N-terminal" evidence="7">
    <location>
        <begin position="38"/>
        <end position="154"/>
    </location>
</feature>
<dbReference type="InterPro" id="IPR011032">
    <property type="entry name" value="GroES-like_sf"/>
</dbReference>
<keyword evidence="9" id="KW-1185">Reference proteome</keyword>
<dbReference type="SUPFAM" id="SSF50129">
    <property type="entry name" value="GroES-like"/>
    <property type="match status" value="1"/>
</dbReference>
<sequence>MSDLQHAGFQLPRTSPAVVAHAAGDLRIEDIALVVPAPGQAVVEIAYGGICGSDLHYWLHGAAGESILKAPMVLGHEIVGTVVQQAADGSGPAAGTPVAVHPATPAPGAAKYPEDRPNLSPGCTYLGSAARYPHTDGAFSRHATLPSRMLRALPATLDLRTAALVEPASVAWHAVARAGDVAGKTALVIGSGPIGALAVAVLKRAGATRIVAVDMHDKPLEIARAVGADEVLKGDDAEAIAAVEADVVIESSDSHFGLASAIKGAVRGGKVVMVGLLPSGPQPVFISLAITRELELLGSFRFNNEIDDVIAALSDGSLYVDPVVTHEFTLDRGLEAFEVAKNPAESGKVLLSFEPAGSRPATEAVL</sequence>
<dbReference type="Gene3D" id="3.40.50.720">
    <property type="entry name" value="NAD(P)-binding Rossmann-like Domain"/>
    <property type="match status" value="1"/>
</dbReference>
<evidence type="ECO:0000313" key="8">
    <source>
        <dbReference type="EMBL" id="GAA5189622.1"/>
    </source>
</evidence>
<accession>A0ABP9S1D5</accession>
<dbReference type="Proteomes" id="UP001500200">
    <property type="component" value="Unassembled WGS sequence"/>
</dbReference>
<evidence type="ECO:0000259" key="7">
    <source>
        <dbReference type="Pfam" id="PF08240"/>
    </source>
</evidence>
<dbReference type="InterPro" id="IPR013154">
    <property type="entry name" value="ADH-like_N"/>
</dbReference>
<keyword evidence="3" id="KW-0479">Metal-binding</keyword>
<comment type="caution">
    <text evidence="8">The sequence shown here is derived from an EMBL/GenBank/DDBJ whole genome shotgun (WGS) entry which is preliminary data.</text>
</comment>
<dbReference type="Gene3D" id="3.90.180.10">
    <property type="entry name" value="Medium-chain alcohol dehydrogenases, catalytic domain"/>
    <property type="match status" value="1"/>
</dbReference>
<dbReference type="RefSeq" id="WP_345447681.1">
    <property type="nucleotide sequence ID" value="NZ_BAABKK010000003.1"/>
</dbReference>
<comment type="similarity">
    <text evidence="2">Belongs to the zinc-containing alcohol dehydrogenase family.</text>
</comment>
<feature type="domain" description="Alcohol dehydrogenase-like C-terminal" evidence="6">
    <location>
        <begin position="193"/>
        <end position="313"/>
    </location>
</feature>
<name>A0ABP9S1D5_9MICC</name>
<protein>
    <submittedName>
        <fullName evidence="8">L-idonate 5-dehydrogenase</fullName>
    </submittedName>
</protein>
<evidence type="ECO:0000256" key="5">
    <source>
        <dbReference type="ARBA" id="ARBA00023002"/>
    </source>
</evidence>
<comment type="cofactor">
    <cofactor evidence="1">
        <name>Zn(2+)</name>
        <dbReference type="ChEBI" id="CHEBI:29105"/>
    </cofactor>
</comment>
<dbReference type="Pfam" id="PF08240">
    <property type="entry name" value="ADH_N"/>
    <property type="match status" value="1"/>
</dbReference>
<organism evidence="8 9">
    <name type="scientific">Arthrobacter gyeryongensis</name>
    <dbReference type="NCBI Taxonomy" id="1650592"/>
    <lineage>
        <taxon>Bacteria</taxon>
        <taxon>Bacillati</taxon>
        <taxon>Actinomycetota</taxon>
        <taxon>Actinomycetes</taxon>
        <taxon>Micrococcales</taxon>
        <taxon>Micrococcaceae</taxon>
        <taxon>Arthrobacter</taxon>
    </lineage>
</organism>
<evidence type="ECO:0000256" key="3">
    <source>
        <dbReference type="ARBA" id="ARBA00022723"/>
    </source>
</evidence>
<dbReference type="PANTHER" id="PTHR43161:SF9">
    <property type="entry name" value="SORBITOL DEHYDROGENASE"/>
    <property type="match status" value="1"/>
</dbReference>
<keyword evidence="5" id="KW-0560">Oxidoreductase</keyword>
<evidence type="ECO:0000313" key="9">
    <source>
        <dbReference type="Proteomes" id="UP001500200"/>
    </source>
</evidence>
<dbReference type="Pfam" id="PF00107">
    <property type="entry name" value="ADH_zinc_N"/>
    <property type="match status" value="1"/>
</dbReference>
<dbReference type="CDD" id="cd08232">
    <property type="entry name" value="idonate-5-DH"/>
    <property type="match status" value="1"/>
</dbReference>
<gene>
    <name evidence="8" type="ORF">GCM10023346_04680</name>
</gene>
<evidence type="ECO:0000256" key="1">
    <source>
        <dbReference type="ARBA" id="ARBA00001947"/>
    </source>
</evidence>
<evidence type="ECO:0000259" key="6">
    <source>
        <dbReference type="Pfam" id="PF00107"/>
    </source>
</evidence>
<dbReference type="EMBL" id="BAABKK010000003">
    <property type="protein sequence ID" value="GAA5189622.1"/>
    <property type="molecule type" value="Genomic_DNA"/>
</dbReference>